<dbReference type="Pfam" id="PF00172">
    <property type="entry name" value="Zn_clus"/>
    <property type="match status" value="1"/>
</dbReference>
<gene>
    <name evidence="4" type="ORF">FMAN_05203</name>
</gene>
<dbReference type="GeneID" id="65084470"/>
<feature type="domain" description="Zn(2)-C6 fungal-type" evidence="3">
    <location>
        <begin position="15"/>
        <end position="46"/>
    </location>
</feature>
<name>A0A1L7UK99_FUSMA</name>
<dbReference type="InterPro" id="IPR036864">
    <property type="entry name" value="Zn2-C6_fun-type_DNA-bd_sf"/>
</dbReference>
<dbReference type="PROSITE" id="PS50048">
    <property type="entry name" value="ZN2_CY6_FUNGAL_2"/>
    <property type="match status" value="1"/>
</dbReference>
<dbReference type="VEuPathDB" id="FungiDB:FMAN_05203"/>
<sequence length="683" mass="76506">MFALQSPPVRKGTKSCRECRRRKVRCVRIPEDSPTCRQCVERNTSCLAQTSSGRTRQLHRLPSGYRLTRLESQVNRLTKNINDIQVKLGGEPILQLEQELDQSLVSDGSDAESTSSAGFIAEESSQLHSLFHNDILSFDISQKHEHILERRTRASASLRERARPALQRLIPSKEETANMLVITFDWLQMLASLLPQPSSPESHHALLARYDEMCQPDVDAVDLASWLLAVAITAQQIPQERNGSESPSLDSKKRMAFSRAVSEAVESLVLSHDRLVGTIPGLGLGLHFVRLLMGRGDFQQAWLKLRHFIALAELMGLPKAAQSGLNEESARKAQAWTLMCTIDRMVCMFINLPAYTRRSPNMAPLPIMVDGVVQPSVYLSRLMDIAPEAFGLDDLSGTQDSKAASYTAVLEVAREARSLAGEAPKSWWAFHMDQDLKPDHIVQFVHYCLLMKAHLPIVLRQKGSEDYGYDHLGCIDACQSVAQRYQFIRRKLPPGFFSLNVLDLQAFTAVILLLLMPYSSTLTDLHIFQIDKSGIECVVAQVLQLMEEKSDKGVGSDFARRGAHTIRSLRDLLQQDEDPGNSVNEITANVPLIGTIRVRRNRKASPNLNNHSQVSSNQGPQAAQWDLQEQAGYSSELNTGISLQNSAIESFMAPEFQWDQLLWSIEDSNNCMLYNYSIIDELN</sequence>
<organism evidence="4 5">
    <name type="scientific">Fusarium mangiferae</name>
    <name type="common">Mango malformation disease fungus</name>
    <dbReference type="NCBI Taxonomy" id="192010"/>
    <lineage>
        <taxon>Eukaryota</taxon>
        <taxon>Fungi</taxon>
        <taxon>Dikarya</taxon>
        <taxon>Ascomycota</taxon>
        <taxon>Pezizomycotina</taxon>
        <taxon>Sordariomycetes</taxon>
        <taxon>Hypocreomycetidae</taxon>
        <taxon>Hypocreales</taxon>
        <taxon>Nectriaceae</taxon>
        <taxon>Fusarium</taxon>
        <taxon>Fusarium fujikuroi species complex</taxon>
    </lineage>
</organism>
<dbReference type="EMBL" id="FCQH01000023">
    <property type="protein sequence ID" value="CVL08485.1"/>
    <property type="molecule type" value="Genomic_DNA"/>
</dbReference>
<proteinExistence type="predicted"/>
<evidence type="ECO:0000259" key="3">
    <source>
        <dbReference type="PROSITE" id="PS50048"/>
    </source>
</evidence>
<dbReference type="AlphaFoldDB" id="A0A1L7UK99"/>
<dbReference type="PROSITE" id="PS00463">
    <property type="entry name" value="ZN2_CY6_FUNGAL_1"/>
    <property type="match status" value="1"/>
</dbReference>
<accession>A0A1L7UK99</accession>
<dbReference type="PANTHER" id="PTHR47840">
    <property type="entry name" value="ZN(II)2CYS6 TRANSCRIPTION FACTOR (EUROFUNG)-RELATED"/>
    <property type="match status" value="1"/>
</dbReference>
<evidence type="ECO:0000256" key="2">
    <source>
        <dbReference type="SAM" id="MobiDB-lite"/>
    </source>
</evidence>
<dbReference type="Gene3D" id="4.10.240.10">
    <property type="entry name" value="Zn(2)-C6 fungal-type DNA-binding domain"/>
    <property type="match status" value="1"/>
</dbReference>
<evidence type="ECO:0000256" key="1">
    <source>
        <dbReference type="ARBA" id="ARBA00023242"/>
    </source>
</evidence>
<keyword evidence="5" id="KW-1185">Reference proteome</keyword>
<dbReference type="GO" id="GO:0008270">
    <property type="term" value="F:zinc ion binding"/>
    <property type="evidence" value="ECO:0007669"/>
    <property type="project" value="InterPro"/>
</dbReference>
<dbReference type="Proteomes" id="UP000184255">
    <property type="component" value="Unassembled WGS sequence"/>
</dbReference>
<comment type="caution">
    <text evidence="4">The sequence shown here is derived from an EMBL/GenBank/DDBJ whole genome shotgun (WGS) entry which is preliminary data.</text>
</comment>
<dbReference type="RefSeq" id="XP_041691112.1">
    <property type="nucleotide sequence ID" value="XM_041825764.1"/>
</dbReference>
<dbReference type="SMART" id="SM00066">
    <property type="entry name" value="GAL4"/>
    <property type="match status" value="1"/>
</dbReference>
<reference evidence="5" key="1">
    <citation type="journal article" date="2016" name="Genome Biol. Evol.">
        <title>Comparative 'omics' of the Fusarium fujikuroi species complex highlights differences in genetic potential and metabolite synthesis.</title>
        <authorList>
            <person name="Niehaus E.-M."/>
            <person name="Muensterkoetter M."/>
            <person name="Proctor R.H."/>
            <person name="Brown D.W."/>
            <person name="Sharon A."/>
            <person name="Idan Y."/>
            <person name="Oren-Young L."/>
            <person name="Sieber C.M."/>
            <person name="Novak O."/>
            <person name="Pencik A."/>
            <person name="Tarkowska D."/>
            <person name="Hromadova K."/>
            <person name="Freeman S."/>
            <person name="Maymon M."/>
            <person name="Elazar M."/>
            <person name="Youssef S.A."/>
            <person name="El-Shabrawy E.S.M."/>
            <person name="Shalaby A.B.A."/>
            <person name="Houterman P."/>
            <person name="Brock N.L."/>
            <person name="Burkhardt I."/>
            <person name="Tsavkelova E.A."/>
            <person name="Dickschat J.S."/>
            <person name="Galuszka P."/>
            <person name="Gueldener U."/>
            <person name="Tudzynski B."/>
        </authorList>
    </citation>
    <scope>NUCLEOTIDE SEQUENCE [LARGE SCALE GENOMIC DNA]</scope>
    <source>
        <strain evidence="5">MRC7560</strain>
    </source>
</reference>
<evidence type="ECO:0000313" key="4">
    <source>
        <dbReference type="EMBL" id="CVL08485.1"/>
    </source>
</evidence>
<evidence type="ECO:0000313" key="5">
    <source>
        <dbReference type="Proteomes" id="UP000184255"/>
    </source>
</evidence>
<protein>
    <submittedName>
        <fullName evidence="4">Related to C6 finger domain protein</fullName>
    </submittedName>
</protein>
<dbReference type="PANTHER" id="PTHR47840:SF3">
    <property type="entry name" value="ZN(II)2CYS6 TRANSCRIPTION FACTOR (EUROFUNG)"/>
    <property type="match status" value="1"/>
</dbReference>
<dbReference type="SUPFAM" id="SSF57701">
    <property type="entry name" value="Zn2/Cys6 DNA-binding domain"/>
    <property type="match status" value="1"/>
</dbReference>
<feature type="region of interest" description="Disordered" evidence="2">
    <location>
        <begin position="604"/>
        <end position="624"/>
    </location>
</feature>
<feature type="compositionally biased region" description="Polar residues" evidence="2">
    <location>
        <begin position="604"/>
        <end position="621"/>
    </location>
</feature>
<dbReference type="GO" id="GO:0000981">
    <property type="term" value="F:DNA-binding transcription factor activity, RNA polymerase II-specific"/>
    <property type="evidence" value="ECO:0007669"/>
    <property type="project" value="InterPro"/>
</dbReference>
<dbReference type="CDD" id="cd12148">
    <property type="entry name" value="fungal_TF_MHR"/>
    <property type="match status" value="1"/>
</dbReference>
<keyword evidence="1" id="KW-0539">Nucleus</keyword>
<dbReference type="InterPro" id="IPR001138">
    <property type="entry name" value="Zn2Cys6_DnaBD"/>
</dbReference>